<evidence type="ECO:0000256" key="1">
    <source>
        <dbReference type="SAM" id="MobiDB-lite"/>
    </source>
</evidence>
<comment type="caution">
    <text evidence="2">The sequence shown here is derived from an EMBL/GenBank/DDBJ whole genome shotgun (WGS) entry which is preliminary data.</text>
</comment>
<name>A0AAV2RPM5_MEGNR</name>
<evidence type="ECO:0000313" key="3">
    <source>
        <dbReference type="Proteomes" id="UP001497623"/>
    </source>
</evidence>
<dbReference type="EMBL" id="CAXKWB010025585">
    <property type="protein sequence ID" value="CAL4128397.1"/>
    <property type="molecule type" value="Genomic_DNA"/>
</dbReference>
<dbReference type="AlphaFoldDB" id="A0AAV2RPM5"/>
<accession>A0AAV2RPM5</accession>
<feature type="region of interest" description="Disordered" evidence="1">
    <location>
        <begin position="118"/>
        <end position="163"/>
    </location>
</feature>
<organism evidence="2 3">
    <name type="scientific">Meganyctiphanes norvegica</name>
    <name type="common">Northern krill</name>
    <name type="synonym">Thysanopoda norvegica</name>
    <dbReference type="NCBI Taxonomy" id="48144"/>
    <lineage>
        <taxon>Eukaryota</taxon>
        <taxon>Metazoa</taxon>
        <taxon>Ecdysozoa</taxon>
        <taxon>Arthropoda</taxon>
        <taxon>Crustacea</taxon>
        <taxon>Multicrustacea</taxon>
        <taxon>Malacostraca</taxon>
        <taxon>Eumalacostraca</taxon>
        <taxon>Eucarida</taxon>
        <taxon>Euphausiacea</taxon>
        <taxon>Euphausiidae</taxon>
        <taxon>Meganyctiphanes</taxon>
    </lineage>
</organism>
<reference evidence="2 3" key="1">
    <citation type="submission" date="2024-05" db="EMBL/GenBank/DDBJ databases">
        <authorList>
            <person name="Wallberg A."/>
        </authorList>
    </citation>
    <scope>NUCLEOTIDE SEQUENCE [LARGE SCALE GENOMIC DNA]</scope>
</reference>
<dbReference type="Proteomes" id="UP001497623">
    <property type="component" value="Unassembled WGS sequence"/>
</dbReference>
<feature type="compositionally biased region" description="Low complexity" evidence="1">
    <location>
        <begin position="141"/>
        <end position="154"/>
    </location>
</feature>
<protein>
    <submittedName>
        <fullName evidence="2">Uncharacterized protein</fullName>
    </submittedName>
</protein>
<proteinExistence type="predicted"/>
<gene>
    <name evidence="2" type="ORF">MNOR_LOCUS26074</name>
</gene>
<evidence type="ECO:0000313" key="2">
    <source>
        <dbReference type="EMBL" id="CAL4128397.1"/>
    </source>
</evidence>
<sequence>MSFALVSRDAFSGGGSQFEWEKDYDTDTMRCQVSIWTRPVSAFKNVNKETTSSLLKSLFSSKKSKSKKHGIGEFDSDTYQDSYGDSFSNNYRSIGYGESNDYSYSRGFNSKYDDIDSYSSSRDYHSIGDSYSNSRRDSYDDYNSNRNTNDNYNSPENNQEDENSYKPLTKHWALVFEWEDRVATYEADDVNGYLTPMWRRKYPKGDTWDSKTEVGVYLLSPNQVNYTAKNNELNGQTYILGHINCQEWAKVVARGLDFELPLETIAEAAPMAATLASGAGLLANNPEKFTDFLEENPDAIASAVVDRAAYFRDNPEMVTSMVNKGANYVQNNKDNISNAVSHGATFISNNADTIAAVMGEGAKYLQKNPGKAPPGMVAHASYFVDNRDEISTMISNKSSHISQNPNKITDYLESGSRYLQENPDIVNNAVAKGAHYLEKNQEKISHAVSSGAKFAKKNPEVLAGVATGALFLAKAISKMATK</sequence>
<keyword evidence="3" id="KW-1185">Reference proteome</keyword>